<dbReference type="NCBIfam" id="TIGR00135">
    <property type="entry name" value="gatC"/>
    <property type="match status" value="1"/>
</dbReference>
<dbReference type="PANTHER" id="PTHR15004">
    <property type="entry name" value="GLUTAMYL-TRNA(GLN) AMIDOTRANSFERASE SUBUNIT C, MITOCHONDRIAL"/>
    <property type="match status" value="1"/>
</dbReference>
<dbReference type="SUPFAM" id="SSF141000">
    <property type="entry name" value="Glu-tRNAGln amidotransferase C subunit"/>
    <property type="match status" value="1"/>
</dbReference>
<reference evidence="1" key="1">
    <citation type="journal article" date="2015" name="Proc. Natl. Acad. Sci. U.S.A.">
        <title>Networks of energetic and metabolic interactions define dynamics in microbial communities.</title>
        <authorList>
            <person name="Embree M."/>
            <person name="Liu J.K."/>
            <person name="Al-Bassam M.M."/>
            <person name="Zengler K."/>
        </authorList>
    </citation>
    <scope>NUCLEOTIDE SEQUENCE</scope>
</reference>
<gene>
    <name evidence="1" type="ORF">ASZ90_019576</name>
</gene>
<organism evidence="1">
    <name type="scientific">hydrocarbon metagenome</name>
    <dbReference type="NCBI Taxonomy" id="938273"/>
    <lineage>
        <taxon>unclassified sequences</taxon>
        <taxon>metagenomes</taxon>
        <taxon>ecological metagenomes</taxon>
    </lineage>
</organism>
<evidence type="ECO:0000313" key="1">
    <source>
        <dbReference type="EMBL" id="KUG03033.1"/>
    </source>
</evidence>
<dbReference type="PANTHER" id="PTHR15004:SF0">
    <property type="entry name" value="GLUTAMYL-TRNA(GLN) AMIDOTRANSFERASE SUBUNIT C, MITOCHONDRIAL"/>
    <property type="match status" value="1"/>
</dbReference>
<dbReference type="GO" id="GO:0050566">
    <property type="term" value="F:asparaginyl-tRNA synthase (glutamine-hydrolyzing) activity"/>
    <property type="evidence" value="ECO:0007669"/>
    <property type="project" value="UniProtKB-EC"/>
</dbReference>
<dbReference type="Pfam" id="PF02686">
    <property type="entry name" value="GatC"/>
    <property type="match status" value="1"/>
</dbReference>
<dbReference type="InterPro" id="IPR036113">
    <property type="entry name" value="Asp/Glu-ADT_sf_sub_c"/>
</dbReference>
<dbReference type="InterPro" id="IPR003837">
    <property type="entry name" value="GatC"/>
</dbReference>
<protein>
    <submittedName>
        <fullName evidence="1">Aspartyl-trna(Asn) amidotransferase subunit c</fullName>
        <ecNumber evidence="1">6.3.5.6</ecNumber>
        <ecNumber evidence="1">6.3.5.7</ecNumber>
    </submittedName>
</protein>
<dbReference type="GO" id="GO:0016740">
    <property type="term" value="F:transferase activity"/>
    <property type="evidence" value="ECO:0007669"/>
    <property type="project" value="UniProtKB-KW"/>
</dbReference>
<proteinExistence type="inferred from homology"/>
<sequence>MALSIQEVQHVALLARLNLREEEQVKYAEQLSSILQYAEKLNELDTDGVEPLDHILPVFNVFREDKVKPGPDREEILANAPLVEDGQYKVPKII</sequence>
<accession>A0A0W8E3I8</accession>
<comment type="caution">
    <text evidence="1">The sequence shown here is derived from an EMBL/GenBank/DDBJ whole genome shotgun (WGS) entry which is preliminary data.</text>
</comment>
<dbReference type="Gene3D" id="1.10.20.60">
    <property type="entry name" value="Glu-tRNAGln amidotransferase C subunit, N-terminal domain"/>
    <property type="match status" value="1"/>
</dbReference>
<dbReference type="EMBL" id="LNQE01001896">
    <property type="protein sequence ID" value="KUG03033.1"/>
    <property type="molecule type" value="Genomic_DNA"/>
</dbReference>
<dbReference type="GO" id="GO:0070681">
    <property type="term" value="P:glutaminyl-tRNAGln biosynthesis via transamidation"/>
    <property type="evidence" value="ECO:0007669"/>
    <property type="project" value="TreeGrafter"/>
</dbReference>
<dbReference type="EC" id="6.3.5.6" evidence="1"/>
<keyword evidence="1" id="KW-0436">Ligase</keyword>
<dbReference type="HAMAP" id="MF_00122">
    <property type="entry name" value="GatC"/>
    <property type="match status" value="1"/>
</dbReference>
<dbReference type="GO" id="GO:0050567">
    <property type="term" value="F:glutaminyl-tRNA synthase (glutamine-hydrolyzing) activity"/>
    <property type="evidence" value="ECO:0007669"/>
    <property type="project" value="UniProtKB-EC"/>
</dbReference>
<name>A0A0W8E3I8_9ZZZZ</name>
<dbReference type="EC" id="6.3.5.7" evidence="1"/>
<keyword evidence="1" id="KW-0808">Transferase</keyword>
<dbReference type="AlphaFoldDB" id="A0A0W8E3I8"/>
<dbReference type="GO" id="GO:0006450">
    <property type="term" value="P:regulation of translational fidelity"/>
    <property type="evidence" value="ECO:0007669"/>
    <property type="project" value="InterPro"/>
</dbReference>